<dbReference type="STRING" id="1631356.VV01_00615"/>
<dbReference type="Proteomes" id="UP000037397">
    <property type="component" value="Unassembled WGS sequence"/>
</dbReference>
<feature type="domain" description="ABC-type glycine betaine transport system substrate-binding" evidence="2">
    <location>
        <begin position="46"/>
        <end position="305"/>
    </location>
</feature>
<evidence type="ECO:0000313" key="3">
    <source>
        <dbReference type="EMBL" id="KNX35997.1"/>
    </source>
</evidence>
<dbReference type="AlphaFoldDB" id="A0A0L6CDX7"/>
<dbReference type="InterPro" id="IPR007210">
    <property type="entry name" value="ABC_Gly_betaine_transp_sub-bd"/>
</dbReference>
<sequence length="309" mass="32153">MRRTTSLVAAAAVTVLALSGCGLSGDALESGGGGSCDSSEKPKDGPIKIGSADFPESSLIAEVYAGALKAKGINASTTDPIGAREAYLKALSDGSVQIVPEYTNSLLTFLDKDAQAKGPDEIYAALLTTVPCDQLALQKSAAEDSNAIVVPKNVADKWQLKTISDLAKHANEVTIAAPAEFRTREQGLVGLKSTYQLTPKSFRPLGNPQAIASALKNGQAQAANIFSTDPAITTNGFVVLKDDKQLFGSDNVVPLIAKKAATPKVQVTLNAVSTKLTTPVLAQMLKQVVVDKKDAKSVAATFLKQNGLA</sequence>
<dbReference type="PROSITE" id="PS51257">
    <property type="entry name" value="PROKAR_LIPOPROTEIN"/>
    <property type="match status" value="1"/>
</dbReference>
<evidence type="ECO:0000313" key="4">
    <source>
        <dbReference type="Proteomes" id="UP000037397"/>
    </source>
</evidence>
<dbReference type="OrthoDB" id="9781705at2"/>
<dbReference type="CDD" id="cd13606">
    <property type="entry name" value="PBP2_ProX_like"/>
    <property type="match status" value="1"/>
</dbReference>
<proteinExistence type="predicted"/>
<evidence type="ECO:0000259" key="2">
    <source>
        <dbReference type="Pfam" id="PF04069"/>
    </source>
</evidence>
<gene>
    <name evidence="3" type="ORF">VV01_00615</name>
</gene>
<dbReference type="GO" id="GO:0022857">
    <property type="term" value="F:transmembrane transporter activity"/>
    <property type="evidence" value="ECO:0007669"/>
    <property type="project" value="InterPro"/>
</dbReference>
<dbReference type="PATRIC" id="fig|1631356.3.peg.46"/>
<name>A0A0L6CDX7_9MICO</name>
<comment type="caution">
    <text evidence="3">The sequence shown here is derived from an EMBL/GenBank/DDBJ whole genome shotgun (WGS) entry which is preliminary data.</text>
</comment>
<dbReference type="GO" id="GO:0043190">
    <property type="term" value="C:ATP-binding cassette (ABC) transporter complex"/>
    <property type="evidence" value="ECO:0007669"/>
    <property type="project" value="InterPro"/>
</dbReference>
<keyword evidence="1" id="KW-0732">Signal</keyword>
<keyword evidence="4" id="KW-1185">Reference proteome</keyword>
<dbReference type="Gene3D" id="3.40.190.10">
    <property type="entry name" value="Periplasmic binding protein-like II"/>
    <property type="match status" value="1"/>
</dbReference>
<protein>
    <submittedName>
        <fullName evidence="3">Glycine/betaine ABC transporter substrate-binding protein</fullName>
    </submittedName>
</protein>
<reference evidence="4" key="1">
    <citation type="submission" date="2015-03" db="EMBL/GenBank/DDBJ databases">
        <title>Luteipulveratus halotolerans sp. nov., a novel actinobacterium (Dermacoccaceae) from Sarawak, Malaysia.</title>
        <authorList>
            <person name="Juboi H."/>
            <person name="Basik A."/>
            <person name="Shamsul S.S."/>
            <person name="Arnold P."/>
            <person name="Schmitt E.K."/>
            <person name="Sanglier J.-J."/>
            <person name="Yeo T."/>
        </authorList>
    </citation>
    <scope>NUCLEOTIDE SEQUENCE [LARGE SCALE GENOMIC DNA]</scope>
    <source>
        <strain evidence="4">C296001</strain>
    </source>
</reference>
<dbReference type="RefSeq" id="WP_050668194.1">
    <property type="nucleotide sequence ID" value="NZ_LAIR01000002.1"/>
</dbReference>
<dbReference type="Gene3D" id="3.40.190.120">
    <property type="entry name" value="Osmoprotection protein (prox), domain 2"/>
    <property type="match status" value="1"/>
</dbReference>
<evidence type="ECO:0000256" key="1">
    <source>
        <dbReference type="SAM" id="SignalP"/>
    </source>
</evidence>
<organism evidence="3 4">
    <name type="scientific">Luteipulveratus halotolerans</name>
    <dbReference type="NCBI Taxonomy" id="1631356"/>
    <lineage>
        <taxon>Bacteria</taxon>
        <taxon>Bacillati</taxon>
        <taxon>Actinomycetota</taxon>
        <taxon>Actinomycetes</taxon>
        <taxon>Micrococcales</taxon>
        <taxon>Dermacoccaceae</taxon>
        <taxon>Luteipulveratus</taxon>
    </lineage>
</organism>
<feature type="signal peptide" evidence="1">
    <location>
        <begin position="1"/>
        <end position="24"/>
    </location>
</feature>
<feature type="chain" id="PRO_5039209446" evidence="1">
    <location>
        <begin position="25"/>
        <end position="309"/>
    </location>
</feature>
<accession>A0A0L6CDX7</accession>
<dbReference type="SUPFAM" id="SSF53850">
    <property type="entry name" value="Periplasmic binding protein-like II"/>
    <property type="match status" value="1"/>
</dbReference>
<dbReference type="Pfam" id="PF04069">
    <property type="entry name" value="OpuAC"/>
    <property type="match status" value="1"/>
</dbReference>
<dbReference type="EMBL" id="LAIR01000002">
    <property type="protein sequence ID" value="KNX35997.1"/>
    <property type="molecule type" value="Genomic_DNA"/>
</dbReference>